<dbReference type="GO" id="GO:0016787">
    <property type="term" value="F:hydrolase activity"/>
    <property type="evidence" value="ECO:0007669"/>
    <property type="project" value="UniProtKB-KW"/>
</dbReference>
<dbReference type="RefSeq" id="WP_275632057.1">
    <property type="nucleotide sequence ID" value="NZ_JARGYD010000002.1"/>
</dbReference>
<dbReference type="Proteomes" id="UP001595632">
    <property type="component" value="Unassembled WGS sequence"/>
</dbReference>
<proteinExistence type="predicted"/>
<dbReference type="InterPro" id="IPR010297">
    <property type="entry name" value="DUF900_hydrolase"/>
</dbReference>
<dbReference type="InterPro" id="IPR029058">
    <property type="entry name" value="AB_hydrolase_fold"/>
</dbReference>
<evidence type="ECO:0000313" key="3">
    <source>
        <dbReference type="Proteomes" id="UP001595632"/>
    </source>
</evidence>
<name>A0ABV7GMI3_9RHOB</name>
<keyword evidence="3" id="KW-1185">Reference proteome</keyword>
<evidence type="ECO:0000313" key="2">
    <source>
        <dbReference type="EMBL" id="MFC3141691.1"/>
    </source>
</evidence>
<dbReference type="Gene3D" id="3.40.50.1820">
    <property type="entry name" value="alpha/beta hydrolase"/>
    <property type="match status" value="1"/>
</dbReference>
<feature type="chain" id="PRO_5046476991" evidence="1">
    <location>
        <begin position="23"/>
        <end position="364"/>
    </location>
</feature>
<dbReference type="InterPro" id="IPR014586">
    <property type="entry name" value="UCP033909"/>
</dbReference>
<dbReference type="PANTHER" id="PTHR36513">
    <property type="entry name" value="ABC TRANSMEMBRANE TYPE-1 DOMAIN-CONTAINING PROTEIN"/>
    <property type="match status" value="1"/>
</dbReference>
<protein>
    <submittedName>
        <fullName evidence="2">Alpha/beta hydrolase</fullName>
    </submittedName>
</protein>
<accession>A0ABV7GMI3</accession>
<dbReference type="SUPFAM" id="SSF53474">
    <property type="entry name" value="alpha/beta-Hydrolases"/>
    <property type="match status" value="1"/>
</dbReference>
<sequence length="364" mass="39347">MRRFAVLIIFLLAAGCAPRAQIVFTSAPGVTELPSRSLFVATTRAVDAGRFKGARSEDPYYLRFDITVPPKRQLGDVPFATDEIDPETQYLAKGRRVYDSAGAFRSDLGAALAAVPGGTREAIIYVHGFNNTFDEGVLRLAQLSADFGITAVPVHYSWPSAGKLFGYAYDRDSALFARDGLDRLITEVRQAGAQTVVIVAHSMGSQLVMETLRQRDIARPGSVARDISGVVLMSPDIDVDVFRSQARRLQTLPQPFGIFVSKRDRALNLSARLTGQENRLGTADANAVSDLDVTLIDVTSFSKGSGHFTAATSPLLIDLFSRVSDFEQAFSGDSSGRTGLLPGTILTVRNATEIILSPVTELVE</sequence>
<dbReference type="EMBL" id="JBHRTB010000010">
    <property type="protein sequence ID" value="MFC3141691.1"/>
    <property type="molecule type" value="Genomic_DNA"/>
</dbReference>
<dbReference type="PANTHER" id="PTHR36513:SF1">
    <property type="entry name" value="TRANSMEMBRANE PROTEIN"/>
    <property type="match status" value="1"/>
</dbReference>
<dbReference type="Pfam" id="PF05990">
    <property type="entry name" value="DUF900"/>
    <property type="match status" value="1"/>
</dbReference>
<dbReference type="PIRSF" id="PIRSF033909">
    <property type="entry name" value="UCP033909"/>
    <property type="match status" value="1"/>
</dbReference>
<gene>
    <name evidence="2" type="ORF">ACFOGP_03175</name>
</gene>
<feature type="signal peptide" evidence="1">
    <location>
        <begin position="1"/>
        <end position="22"/>
    </location>
</feature>
<dbReference type="PROSITE" id="PS51257">
    <property type="entry name" value="PROKAR_LIPOPROTEIN"/>
    <property type="match status" value="1"/>
</dbReference>
<keyword evidence="2" id="KW-0378">Hydrolase</keyword>
<keyword evidence="1" id="KW-0732">Signal</keyword>
<comment type="caution">
    <text evidence="2">The sequence shown here is derived from an EMBL/GenBank/DDBJ whole genome shotgun (WGS) entry which is preliminary data.</text>
</comment>
<organism evidence="2 3">
    <name type="scientific">Psychromarinibacter halotolerans</name>
    <dbReference type="NCBI Taxonomy" id="1775175"/>
    <lineage>
        <taxon>Bacteria</taxon>
        <taxon>Pseudomonadati</taxon>
        <taxon>Pseudomonadota</taxon>
        <taxon>Alphaproteobacteria</taxon>
        <taxon>Rhodobacterales</taxon>
        <taxon>Paracoccaceae</taxon>
        <taxon>Psychromarinibacter</taxon>
    </lineage>
</organism>
<evidence type="ECO:0000256" key="1">
    <source>
        <dbReference type="SAM" id="SignalP"/>
    </source>
</evidence>
<reference evidence="3" key="1">
    <citation type="journal article" date="2019" name="Int. J. Syst. Evol. Microbiol.">
        <title>The Global Catalogue of Microorganisms (GCM) 10K type strain sequencing project: providing services to taxonomists for standard genome sequencing and annotation.</title>
        <authorList>
            <consortium name="The Broad Institute Genomics Platform"/>
            <consortium name="The Broad Institute Genome Sequencing Center for Infectious Disease"/>
            <person name="Wu L."/>
            <person name="Ma J."/>
        </authorList>
    </citation>
    <scope>NUCLEOTIDE SEQUENCE [LARGE SCALE GENOMIC DNA]</scope>
    <source>
        <strain evidence="3">KCTC 52366</strain>
    </source>
</reference>